<protein>
    <submittedName>
        <fullName evidence="1">Uncharacterized protein</fullName>
    </submittedName>
</protein>
<sequence>MKIGFRELVYLKTNLLLFSKTLFSEKVTFISELRSGRKNAFSSKKYYRK</sequence>
<gene>
    <name evidence="1" type="ORF">C8P64_0782</name>
</gene>
<reference evidence="1 2" key="1">
    <citation type="submission" date="2018-04" db="EMBL/GenBank/DDBJ databases">
        <title>Genomic Encyclopedia of Archaeal and Bacterial Type Strains, Phase II (KMG-II): from individual species to whole genera.</title>
        <authorList>
            <person name="Goeker M."/>
        </authorList>
    </citation>
    <scope>NUCLEOTIDE SEQUENCE [LARGE SCALE GENOMIC DNA]</scope>
    <source>
        <strain evidence="1 2">DSM 23082</strain>
    </source>
</reference>
<dbReference type="Proteomes" id="UP000244174">
    <property type="component" value="Unassembled WGS sequence"/>
</dbReference>
<name>A0A2T6ALW9_9FLAO</name>
<keyword evidence="2" id="KW-1185">Reference proteome</keyword>
<dbReference type="AlphaFoldDB" id="A0A2T6ALW9"/>
<comment type="caution">
    <text evidence="1">The sequence shown here is derived from an EMBL/GenBank/DDBJ whole genome shotgun (WGS) entry which is preliminary data.</text>
</comment>
<proteinExistence type="predicted"/>
<accession>A0A2T6ALW9</accession>
<organism evidence="1 2">
    <name type="scientific">Christiangramia gaetbulicola</name>
    <dbReference type="NCBI Taxonomy" id="703340"/>
    <lineage>
        <taxon>Bacteria</taxon>
        <taxon>Pseudomonadati</taxon>
        <taxon>Bacteroidota</taxon>
        <taxon>Flavobacteriia</taxon>
        <taxon>Flavobacteriales</taxon>
        <taxon>Flavobacteriaceae</taxon>
        <taxon>Christiangramia</taxon>
    </lineage>
</organism>
<dbReference type="EMBL" id="QBKQ01000001">
    <property type="protein sequence ID" value="PTX44800.1"/>
    <property type="molecule type" value="Genomic_DNA"/>
</dbReference>
<evidence type="ECO:0000313" key="1">
    <source>
        <dbReference type="EMBL" id="PTX44800.1"/>
    </source>
</evidence>
<evidence type="ECO:0000313" key="2">
    <source>
        <dbReference type="Proteomes" id="UP000244174"/>
    </source>
</evidence>